<organism evidence="1 2">
    <name type="scientific">Flavobacterium piscis</name>
    <dbReference type="NCBI Taxonomy" id="1114874"/>
    <lineage>
        <taxon>Bacteria</taxon>
        <taxon>Pseudomonadati</taxon>
        <taxon>Bacteroidota</taxon>
        <taxon>Flavobacteriia</taxon>
        <taxon>Flavobacteriales</taxon>
        <taxon>Flavobacteriaceae</taxon>
        <taxon>Flavobacterium</taxon>
    </lineage>
</organism>
<comment type="caution">
    <text evidence="1">The sequence shown here is derived from an EMBL/GenBank/DDBJ whole genome shotgun (WGS) entry which is preliminary data.</text>
</comment>
<gene>
    <name evidence="1" type="ORF">J2W48_002812</name>
</gene>
<dbReference type="RefSeq" id="WP_310282215.1">
    <property type="nucleotide sequence ID" value="NZ_JAVDWQ010000009.1"/>
</dbReference>
<name>A0ABU1Y9E2_9FLAO</name>
<sequence length="143" mass="16887">MTDIVILIKTYKQDYPAYKKLISSINKFNVDRIPVYVAINDADYDYFVNNNDDPSLNLLKDSDIYNCSITDAWRYQQIIKSKFYRLNISKNYFCIDSDSEFITSFRKTDFLFSADVPYTIIHEAKSFLEMINNIKLNSDTVFF</sequence>
<evidence type="ECO:0000313" key="2">
    <source>
        <dbReference type="Proteomes" id="UP001269081"/>
    </source>
</evidence>
<reference evidence="1 2" key="1">
    <citation type="submission" date="2023-07" db="EMBL/GenBank/DDBJ databases">
        <title>Sorghum-associated microbial communities from plants grown in Nebraska, USA.</title>
        <authorList>
            <person name="Schachtman D."/>
        </authorList>
    </citation>
    <scope>NUCLEOTIDE SEQUENCE [LARGE SCALE GENOMIC DNA]</scope>
    <source>
        <strain evidence="1 2">4129</strain>
    </source>
</reference>
<evidence type="ECO:0000313" key="1">
    <source>
        <dbReference type="EMBL" id="MDR7210861.1"/>
    </source>
</evidence>
<accession>A0ABU1Y9E2</accession>
<protein>
    <submittedName>
        <fullName evidence="1">Uncharacterized protein</fullName>
    </submittedName>
</protein>
<keyword evidence="2" id="KW-1185">Reference proteome</keyword>
<proteinExistence type="predicted"/>
<dbReference type="EMBL" id="JAVDWQ010000009">
    <property type="protein sequence ID" value="MDR7210861.1"/>
    <property type="molecule type" value="Genomic_DNA"/>
</dbReference>
<dbReference type="Proteomes" id="UP001269081">
    <property type="component" value="Unassembled WGS sequence"/>
</dbReference>